<feature type="domain" description="PiggyBac transposable element-derived protein" evidence="2">
    <location>
        <begin position="220"/>
        <end position="378"/>
    </location>
</feature>
<dbReference type="PANTHER" id="PTHR46599:SF6">
    <property type="entry name" value="DUAL SPECIFICITY PHOSPHATASE 26"/>
    <property type="match status" value="1"/>
</dbReference>
<proteinExistence type="predicted"/>
<protein>
    <recommendedName>
        <fullName evidence="2">PiggyBac transposable element-derived protein domain-containing protein</fullName>
    </recommendedName>
</protein>
<evidence type="ECO:0000256" key="1">
    <source>
        <dbReference type="SAM" id="MobiDB-lite"/>
    </source>
</evidence>
<dbReference type="Proteomes" id="UP001219934">
    <property type="component" value="Unassembled WGS sequence"/>
</dbReference>
<dbReference type="AlphaFoldDB" id="A0AAD6B892"/>
<evidence type="ECO:0000313" key="4">
    <source>
        <dbReference type="Proteomes" id="UP001219934"/>
    </source>
</evidence>
<reference evidence="3" key="1">
    <citation type="submission" date="2022-11" db="EMBL/GenBank/DDBJ databases">
        <title>Chromosome-level genome of Pogonophryne albipinna.</title>
        <authorList>
            <person name="Jo E."/>
        </authorList>
    </citation>
    <scope>NUCLEOTIDE SEQUENCE</scope>
    <source>
        <strain evidence="3">SGF0006</strain>
        <tissue evidence="3">Muscle</tissue>
    </source>
</reference>
<evidence type="ECO:0000259" key="2">
    <source>
        <dbReference type="Pfam" id="PF13843"/>
    </source>
</evidence>
<organism evidence="3 4">
    <name type="scientific">Pogonophryne albipinna</name>
    <dbReference type="NCBI Taxonomy" id="1090488"/>
    <lineage>
        <taxon>Eukaryota</taxon>
        <taxon>Metazoa</taxon>
        <taxon>Chordata</taxon>
        <taxon>Craniata</taxon>
        <taxon>Vertebrata</taxon>
        <taxon>Euteleostomi</taxon>
        <taxon>Actinopterygii</taxon>
        <taxon>Neopterygii</taxon>
        <taxon>Teleostei</taxon>
        <taxon>Neoteleostei</taxon>
        <taxon>Acanthomorphata</taxon>
        <taxon>Eupercaria</taxon>
        <taxon>Perciformes</taxon>
        <taxon>Notothenioidei</taxon>
        <taxon>Pogonophryne</taxon>
    </lineage>
</organism>
<dbReference type="EMBL" id="JAPTMU010000008">
    <property type="protein sequence ID" value="KAJ4939905.1"/>
    <property type="molecule type" value="Genomic_DNA"/>
</dbReference>
<keyword evidence="4" id="KW-1185">Reference proteome</keyword>
<accession>A0AAD6B892</accession>
<evidence type="ECO:0000313" key="3">
    <source>
        <dbReference type="EMBL" id="KAJ4939905.1"/>
    </source>
</evidence>
<name>A0AAD6B892_9TELE</name>
<dbReference type="Pfam" id="PF13843">
    <property type="entry name" value="DDE_Tnp_1_7"/>
    <property type="match status" value="2"/>
</dbReference>
<sequence length="471" mass="53004">MDKRKRLMNVQEALALLNRLSEAESDGGEVSGLSDVSWVCSASDGSSDSDPEPPRNVRPSHPDPPLADGPTVPAHAEVCATEPSPAQEIGKDGSVDGHGALRRRRETADTEHPHGEIRDCTIAEARRDIATWDVSIMELKAFIALLYVRGAYCGKNIEMESFWSEQWGNAFFNATLSRNRFREIMRYLRFDKKETRRCRLTTDKFTHVRKVWDHASRPATQRLGENVVLRLVEPFVGKGRNITTDTFFTSLPLAKALLAKNTSLVGTIKRNKRELPPSVQGRSELFSTKVLKSDKMVLSVYQCKPRRNVTILSTQHQHVAISTERKKKPETVEYYNHSKVGVDVLDQMARQYSVKGGTRRWPVAVFYNVLDLAAINAWVLYRSCMSQENIPRRDFMLQLAHELRAEWMASKAPPLADLPFSGAGAEERRRMTCMVKAHCMQNKTFCKCVKCGDAVCGKCTAKVLSVCNNCV</sequence>
<feature type="region of interest" description="Disordered" evidence="1">
    <location>
        <begin position="39"/>
        <end position="114"/>
    </location>
</feature>
<comment type="caution">
    <text evidence="3">The sequence shown here is derived from an EMBL/GenBank/DDBJ whole genome shotgun (WGS) entry which is preliminary data.</text>
</comment>
<dbReference type="PANTHER" id="PTHR46599">
    <property type="entry name" value="PIGGYBAC TRANSPOSABLE ELEMENT-DERIVED PROTEIN 4"/>
    <property type="match status" value="1"/>
</dbReference>
<gene>
    <name evidence="3" type="ORF">JOQ06_029341</name>
</gene>
<feature type="domain" description="PiggyBac transposable element-derived protein" evidence="2">
    <location>
        <begin position="130"/>
        <end position="214"/>
    </location>
</feature>
<dbReference type="InterPro" id="IPR029526">
    <property type="entry name" value="PGBD"/>
</dbReference>